<dbReference type="SUPFAM" id="SSF142984">
    <property type="entry name" value="Nqo1 middle domain-like"/>
    <property type="match status" value="1"/>
</dbReference>
<accession>A0A5C4LZ47</accession>
<feature type="domain" description="Soluble ligand binding" evidence="7">
    <location>
        <begin position="221"/>
        <end position="256"/>
    </location>
</feature>
<evidence type="ECO:0000256" key="5">
    <source>
        <dbReference type="ARBA" id="ARBA00023014"/>
    </source>
</evidence>
<comment type="caution">
    <text evidence="9">The sequence shown here is derived from an EMBL/GenBank/DDBJ whole genome shotgun (WGS) entry which is preliminary data.</text>
</comment>
<sequence length="413" mass="42145">MTGTSAPLLPSPTEPRRLLGAWARRPPRSHRHTGEALIGAVEAAGLRGRGGAGFPTARKLRTVAAGRDPVVVANGCEGERLSGKDRVLLCAAPQLVIEGIELAAGAVGAREAAICVHPGGPQASSLGAALAARPAGGVRIDLVEVPARYVASEESALVNLINTGKALPTAKPPRPFERGVRGRPTLVDNVETLAHIALIARYGAGWYRGCGTAESPGTALVTLGGALARPGVYEVPFGLTLGQVFDAAGGPREPVQAILTGGYAGTWLPAATAFGLRLGYPEFAAANAALGVGTLTPLPARGCGLTETAQILHYLATESAGQCGPCMFGLPAIAEDFGELVAGGPPARAAAKRLRNRLPVISRRGACGHPDGAVRLANSALRVFEADLAAHVAGRPCRGAGRLLLPARAEGVR</sequence>
<dbReference type="Gene3D" id="3.10.20.600">
    <property type="match status" value="1"/>
</dbReference>
<organism evidence="9 10">
    <name type="scientific">Amycolatopsis alkalitolerans</name>
    <dbReference type="NCBI Taxonomy" id="2547244"/>
    <lineage>
        <taxon>Bacteria</taxon>
        <taxon>Bacillati</taxon>
        <taxon>Actinomycetota</taxon>
        <taxon>Actinomycetes</taxon>
        <taxon>Pseudonocardiales</taxon>
        <taxon>Pseudonocardiaceae</taxon>
        <taxon>Amycolatopsis</taxon>
    </lineage>
</organism>
<comment type="similarity">
    <text evidence="1">Belongs to the complex I 51 kDa subunit family.</text>
</comment>
<reference evidence="9 10" key="1">
    <citation type="submission" date="2019-06" db="EMBL/GenBank/DDBJ databases">
        <title>Amycolatopsis alkalitolerans sp. nov., isolated from Gastrodia elata Blume.</title>
        <authorList>
            <person name="Narsing Rao M.P."/>
            <person name="Li W.J."/>
        </authorList>
    </citation>
    <scope>NUCLEOTIDE SEQUENCE [LARGE SCALE GENOMIC DNA]</scope>
    <source>
        <strain evidence="9 10">SYSUP0005</strain>
    </source>
</reference>
<evidence type="ECO:0000259" key="7">
    <source>
        <dbReference type="Pfam" id="PF10531"/>
    </source>
</evidence>
<dbReference type="Gene3D" id="1.20.1440.230">
    <property type="entry name" value="NADH-ubiquinone oxidoreductase 51kDa subunit, iron-sulphur binding domain"/>
    <property type="match status" value="1"/>
</dbReference>
<proteinExistence type="inferred from homology"/>
<protein>
    <submittedName>
        <fullName evidence="9">Proton-conducting membrane transporter</fullName>
    </submittedName>
</protein>
<dbReference type="RefSeq" id="WP_139099237.1">
    <property type="nucleotide sequence ID" value="NZ_VDFW01000026.1"/>
</dbReference>
<dbReference type="Pfam" id="PF10589">
    <property type="entry name" value="NADH_4Fe-4S"/>
    <property type="match status" value="1"/>
</dbReference>
<evidence type="ECO:0000256" key="4">
    <source>
        <dbReference type="ARBA" id="ARBA00023004"/>
    </source>
</evidence>
<evidence type="ECO:0000256" key="2">
    <source>
        <dbReference type="ARBA" id="ARBA00022485"/>
    </source>
</evidence>
<evidence type="ECO:0000256" key="1">
    <source>
        <dbReference type="ARBA" id="ARBA00007523"/>
    </source>
</evidence>
<dbReference type="Pfam" id="PF10531">
    <property type="entry name" value="SLBB"/>
    <property type="match status" value="1"/>
</dbReference>
<evidence type="ECO:0000313" key="10">
    <source>
        <dbReference type="Proteomes" id="UP000305546"/>
    </source>
</evidence>
<keyword evidence="5" id="KW-0411">Iron-sulfur</keyword>
<dbReference type="PANTHER" id="PTHR43578:SF3">
    <property type="entry name" value="NADH-QUINONE OXIDOREDUCTASE SUBUNIT F"/>
    <property type="match status" value="1"/>
</dbReference>
<feature type="domain" description="NADH-ubiquinone oxidoreductase 51kDa subunit FMN-binding" evidence="6">
    <location>
        <begin position="41"/>
        <end position="197"/>
    </location>
</feature>
<dbReference type="SUPFAM" id="SSF142019">
    <property type="entry name" value="Nqo1 FMN-binding domain-like"/>
    <property type="match status" value="1"/>
</dbReference>
<dbReference type="InterPro" id="IPR019575">
    <property type="entry name" value="Nuop51_4Fe4S-bd"/>
</dbReference>
<evidence type="ECO:0000313" key="9">
    <source>
        <dbReference type="EMBL" id="TNC22483.1"/>
    </source>
</evidence>
<name>A0A5C4LZ47_9PSEU</name>
<dbReference type="Gene3D" id="3.40.50.11540">
    <property type="entry name" value="NADH-ubiquinone oxidoreductase 51kDa subunit"/>
    <property type="match status" value="1"/>
</dbReference>
<evidence type="ECO:0000256" key="3">
    <source>
        <dbReference type="ARBA" id="ARBA00022723"/>
    </source>
</evidence>
<gene>
    <name evidence="9" type="ORF">FG385_25020</name>
</gene>
<feature type="domain" description="NADH-ubiquinone oxidoreductase 51kDa subunit iron-sulphur binding" evidence="8">
    <location>
        <begin position="309"/>
        <end position="391"/>
    </location>
</feature>
<dbReference type="InterPro" id="IPR037225">
    <property type="entry name" value="Nuo51_FMN-bd_sf"/>
</dbReference>
<evidence type="ECO:0000259" key="6">
    <source>
        <dbReference type="Pfam" id="PF01512"/>
    </source>
</evidence>
<keyword evidence="3" id="KW-0479">Metal-binding</keyword>
<dbReference type="Proteomes" id="UP000305546">
    <property type="component" value="Unassembled WGS sequence"/>
</dbReference>
<dbReference type="GO" id="GO:0046872">
    <property type="term" value="F:metal ion binding"/>
    <property type="evidence" value="ECO:0007669"/>
    <property type="project" value="UniProtKB-KW"/>
</dbReference>
<dbReference type="OrthoDB" id="9805533at2"/>
<dbReference type="GO" id="GO:0051539">
    <property type="term" value="F:4 iron, 4 sulfur cluster binding"/>
    <property type="evidence" value="ECO:0007669"/>
    <property type="project" value="UniProtKB-KW"/>
</dbReference>
<dbReference type="EMBL" id="VDFW01000026">
    <property type="protein sequence ID" value="TNC22483.1"/>
    <property type="molecule type" value="Genomic_DNA"/>
</dbReference>
<dbReference type="SUPFAM" id="SSF140490">
    <property type="entry name" value="Nqo1C-terminal domain-like"/>
    <property type="match status" value="1"/>
</dbReference>
<dbReference type="InterPro" id="IPR011538">
    <property type="entry name" value="Nuo51_FMN-bd"/>
</dbReference>
<evidence type="ECO:0000259" key="8">
    <source>
        <dbReference type="Pfam" id="PF10589"/>
    </source>
</evidence>
<dbReference type="InterPro" id="IPR019554">
    <property type="entry name" value="Soluble_ligand-bd"/>
</dbReference>
<keyword evidence="10" id="KW-1185">Reference proteome</keyword>
<dbReference type="AlphaFoldDB" id="A0A5C4LZ47"/>
<dbReference type="PANTHER" id="PTHR43578">
    <property type="entry name" value="NADH-QUINONE OXIDOREDUCTASE SUBUNIT F"/>
    <property type="match status" value="1"/>
</dbReference>
<keyword evidence="2" id="KW-0004">4Fe-4S</keyword>
<dbReference type="Pfam" id="PF01512">
    <property type="entry name" value="Complex1_51K"/>
    <property type="match status" value="1"/>
</dbReference>
<dbReference type="InterPro" id="IPR037207">
    <property type="entry name" value="Nuop51_4Fe4S-bd_sf"/>
</dbReference>
<keyword evidence="4" id="KW-0408">Iron</keyword>